<dbReference type="Pfam" id="PF06289">
    <property type="entry name" value="FlbD"/>
    <property type="match status" value="1"/>
</dbReference>
<keyword evidence="1" id="KW-0282">Flagellum</keyword>
<keyword evidence="1" id="KW-0966">Cell projection</keyword>
<dbReference type="KEGG" id="asoc:CB4_01850"/>
<evidence type="ECO:0000313" key="2">
    <source>
        <dbReference type="Proteomes" id="UP000217696"/>
    </source>
</evidence>
<keyword evidence="2" id="KW-1185">Reference proteome</keyword>
<name>A0A0U5B9S1_9BACL</name>
<protein>
    <submittedName>
        <fullName evidence="1">Flagellar protein FlbD</fullName>
    </submittedName>
</protein>
<reference evidence="1 2" key="1">
    <citation type="submission" date="2015-12" db="EMBL/GenBank/DDBJ databases">
        <title>Genome sequence of Aneurinibacillus soli.</title>
        <authorList>
            <person name="Lee J.S."/>
            <person name="Lee K.C."/>
            <person name="Kim K.K."/>
            <person name="Lee B.W."/>
        </authorList>
    </citation>
    <scope>NUCLEOTIDE SEQUENCE [LARGE SCALE GENOMIC DNA]</scope>
    <source>
        <strain evidence="1 2">CB4</strain>
    </source>
</reference>
<dbReference type="PANTHER" id="PTHR39185">
    <property type="entry name" value="SWARMING MOTILITY PROTEIN SWRD"/>
    <property type="match status" value="1"/>
</dbReference>
<accession>A0A0U5B9S1</accession>
<organism evidence="1 2">
    <name type="scientific">Aneurinibacillus soli</name>
    <dbReference type="NCBI Taxonomy" id="1500254"/>
    <lineage>
        <taxon>Bacteria</taxon>
        <taxon>Bacillati</taxon>
        <taxon>Bacillota</taxon>
        <taxon>Bacilli</taxon>
        <taxon>Bacillales</taxon>
        <taxon>Paenibacillaceae</taxon>
        <taxon>Aneurinibacillus group</taxon>
        <taxon>Aneurinibacillus</taxon>
    </lineage>
</organism>
<dbReference type="EMBL" id="AP017312">
    <property type="protein sequence ID" value="BAU27676.1"/>
    <property type="molecule type" value="Genomic_DNA"/>
</dbReference>
<proteinExistence type="predicted"/>
<gene>
    <name evidence="1" type="ORF">CB4_01850</name>
</gene>
<dbReference type="AlphaFoldDB" id="A0A0U5B9S1"/>
<keyword evidence="1" id="KW-0969">Cilium</keyword>
<dbReference type="InterPro" id="IPR009384">
    <property type="entry name" value="SwrD-like"/>
</dbReference>
<sequence length="79" mass="9037">MIRLTRLNGKEYIVNGLLIESVEATPDTMITLVNGKKFVIRESIPEVLSALTNFYREINVIKTMQLQKRDRKAEGLEDA</sequence>
<dbReference type="PANTHER" id="PTHR39185:SF1">
    <property type="entry name" value="SWARMING MOTILITY PROTEIN SWRD"/>
    <property type="match status" value="1"/>
</dbReference>
<dbReference type="OrthoDB" id="9799862at2"/>
<dbReference type="Proteomes" id="UP000217696">
    <property type="component" value="Chromosome"/>
</dbReference>
<evidence type="ECO:0000313" key="1">
    <source>
        <dbReference type="EMBL" id="BAU27676.1"/>
    </source>
</evidence>
<dbReference type="RefSeq" id="WP_096465199.1">
    <property type="nucleotide sequence ID" value="NZ_AP017312.1"/>
</dbReference>